<keyword evidence="1" id="KW-0472">Membrane</keyword>
<feature type="transmembrane region" description="Helical" evidence="1">
    <location>
        <begin position="579"/>
        <end position="597"/>
    </location>
</feature>
<evidence type="ECO:0000313" key="2">
    <source>
        <dbReference type="EMBL" id="KAK1740136.1"/>
    </source>
</evidence>
<protein>
    <submittedName>
        <fullName evidence="2">Uncharacterized protein</fullName>
    </submittedName>
</protein>
<feature type="transmembrane region" description="Helical" evidence="1">
    <location>
        <begin position="400"/>
        <end position="418"/>
    </location>
</feature>
<accession>A0AAD8Y5K9</accession>
<organism evidence="2 3">
    <name type="scientific">Skeletonema marinoi</name>
    <dbReference type="NCBI Taxonomy" id="267567"/>
    <lineage>
        <taxon>Eukaryota</taxon>
        <taxon>Sar</taxon>
        <taxon>Stramenopiles</taxon>
        <taxon>Ochrophyta</taxon>
        <taxon>Bacillariophyta</taxon>
        <taxon>Coscinodiscophyceae</taxon>
        <taxon>Thalassiosirophycidae</taxon>
        <taxon>Thalassiosirales</taxon>
        <taxon>Skeletonemataceae</taxon>
        <taxon>Skeletonema</taxon>
        <taxon>Skeletonema marinoi-dohrnii complex</taxon>
    </lineage>
</organism>
<name>A0AAD8Y5K9_9STRA</name>
<dbReference type="AlphaFoldDB" id="A0AAD8Y5K9"/>
<gene>
    <name evidence="2" type="ORF">QTG54_009086</name>
</gene>
<evidence type="ECO:0000313" key="3">
    <source>
        <dbReference type="Proteomes" id="UP001224775"/>
    </source>
</evidence>
<keyword evidence="3" id="KW-1185">Reference proteome</keyword>
<reference evidence="2" key="1">
    <citation type="submission" date="2023-06" db="EMBL/GenBank/DDBJ databases">
        <title>Survivors Of The Sea: Transcriptome response of Skeletonema marinoi to long-term dormancy.</title>
        <authorList>
            <person name="Pinder M.I.M."/>
            <person name="Kourtchenko O."/>
            <person name="Robertson E.K."/>
            <person name="Larsson T."/>
            <person name="Maumus F."/>
            <person name="Osuna-Cruz C.M."/>
            <person name="Vancaester E."/>
            <person name="Stenow R."/>
            <person name="Vandepoele K."/>
            <person name="Ploug H."/>
            <person name="Bruchert V."/>
            <person name="Godhe A."/>
            <person name="Topel M."/>
        </authorList>
    </citation>
    <scope>NUCLEOTIDE SEQUENCE</scope>
    <source>
        <strain evidence="2">R05AC</strain>
    </source>
</reference>
<keyword evidence="1" id="KW-0812">Transmembrane</keyword>
<dbReference type="Proteomes" id="UP001224775">
    <property type="component" value="Unassembled WGS sequence"/>
</dbReference>
<keyword evidence="1" id="KW-1133">Transmembrane helix</keyword>
<proteinExistence type="predicted"/>
<evidence type="ECO:0000256" key="1">
    <source>
        <dbReference type="SAM" id="Phobius"/>
    </source>
</evidence>
<comment type="caution">
    <text evidence="2">The sequence shown here is derived from an EMBL/GenBank/DDBJ whole genome shotgun (WGS) entry which is preliminary data.</text>
</comment>
<sequence length="654" mass="70302">MVESAEQQYSVVLIGSSGGGTATLGHTNPVQLLNTVHKELRHLHSDKDGKFCAGLCHAIFVSMCDGSGFDSLKKDEWLPGNNKSGLPAMAKLYSVGFHNKNPDSEDQEAPERLNVHTIKGPLSEINAEAKRLDAQLSKILHSNHALISVSSEPTIIHADSLRSCSQHSIPVTGSGGTSISKIAELYDLPVIGAQGSVASTTNTKARGWAMGLARELGMTYDPEHNIQDNSRGDNIAEEGVDQETTPMPSLKSILEAALPSFLFVCVVLRFFGSYVGRDDKSSMMAEIEYSLRYIVPGTTCSILAATSRHAPSTNRQSSQDQSTILLASTLAGILTSASASQLADIHEGGSALAGLIAGASIPLALSKVSNLCVKYHITATMTNIVCGGGVGIMVGMFMHLSSAASTLSIFTGWVRCLIRWRRITIPETNAQVRIVASTLVYLQQVWYDFASSPSVTKFVYTQDLQSNELPIPRGLGLVYGCIFVYGSKIGWYHSIFLPLIMLEMDSSTGQNAASLLGAIDECTLVMVCAGICTGNLLFPHHRLGGNTSLSWQALKTNILCGDFIEACYPSMEKSRLINVAAYLAAGISTEVIVRQRLLSSAYMPLPLSILMSNDRWGMIAASSIAFAISLVGTIIANKLDAITNTMKRDEKRKE</sequence>
<dbReference type="EMBL" id="JATAAI010000016">
    <property type="protein sequence ID" value="KAK1740136.1"/>
    <property type="molecule type" value="Genomic_DNA"/>
</dbReference>
<feature type="transmembrane region" description="Helical" evidence="1">
    <location>
        <begin position="617"/>
        <end position="637"/>
    </location>
</feature>